<reference evidence="1 2" key="1">
    <citation type="submission" date="2018-03" db="EMBL/GenBank/DDBJ databases">
        <title>Genomic Encyclopedia of Archaeal and Bacterial Type Strains, Phase II (KMG-II): from individual species to whole genera.</title>
        <authorList>
            <person name="Goeker M."/>
        </authorList>
    </citation>
    <scope>NUCLEOTIDE SEQUENCE [LARGE SCALE GENOMIC DNA]</scope>
    <source>
        <strain evidence="1 2">DSM 43146</strain>
    </source>
</reference>
<dbReference type="EMBL" id="PVMZ01000008">
    <property type="protein sequence ID" value="PRX20440.1"/>
    <property type="molecule type" value="Genomic_DNA"/>
</dbReference>
<keyword evidence="2" id="KW-1185">Reference proteome</keyword>
<dbReference type="AlphaFoldDB" id="A0A2T0KB98"/>
<evidence type="ECO:0000313" key="2">
    <source>
        <dbReference type="Proteomes" id="UP000239415"/>
    </source>
</evidence>
<gene>
    <name evidence="1" type="ORF">CLV67_108238</name>
</gene>
<protein>
    <submittedName>
        <fullName evidence="1">Uncharacterized protein</fullName>
    </submittedName>
</protein>
<dbReference type="Proteomes" id="UP000239415">
    <property type="component" value="Unassembled WGS sequence"/>
</dbReference>
<evidence type="ECO:0000313" key="1">
    <source>
        <dbReference type="EMBL" id="PRX20440.1"/>
    </source>
</evidence>
<accession>A0A2T0KB98</accession>
<proteinExistence type="predicted"/>
<sequence length="43" mass="4310">MTRDRQAGSITGVVTGTDGAADIGTATKTGIPLSGVKTLNLTY</sequence>
<organism evidence="1 2">
    <name type="scientific">Actinoplanes italicus</name>
    <dbReference type="NCBI Taxonomy" id="113567"/>
    <lineage>
        <taxon>Bacteria</taxon>
        <taxon>Bacillati</taxon>
        <taxon>Actinomycetota</taxon>
        <taxon>Actinomycetes</taxon>
        <taxon>Micromonosporales</taxon>
        <taxon>Micromonosporaceae</taxon>
        <taxon>Actinoplanes</taxon>
    </lineage>
</organism>
<comment type="caution">
    <text evidence="1">The sequence shown here is derived from an EMBL/GenBank/DDBJ whole genome shotgun (WGS) entry which is preliminary data.</text>
</comment>
<name>A0A2T0KB98_9ACTN</name>